<reference evidence="7" key="1">
    <citation type="submission" date="2023-06" db="EMBL/GenBank/DDBJ databases">
        <title>Genome-scale phylogeny and comparative genomics of the fungal order Sordariales.</title>
        <authorList>
            <consortium name="Lawrence Berkeley National Laboratory"/>
            <person name="Hensen N."/>
            <person name="Bonometti L."/>
            <person name="Westerberg I."/>
            <person name="Brannstrom I.O."/>
            <person name="Guillou S."/>
            <person name="Cros-Aarteil S."/>
            <person name="Calhoun S."/>
            <person name="Haridas S."/>
            <person name="Kuo A."/>
            <person name="Mondo S."/>
            <person name="Pangilinan J."/>
            <person name="Riley R."/>
            <person name="Labutti K."/>
            <person name="Andreopoulos B."/>
            <person name="Lipzen A."/>
            <person name="Chen C."/>
            <person name="Yanf M."/>
            <person name="Daum C."/>
            <person name="Ng V."/>
            <person name="Clum A."/>
            <person name="Steindorff A."/>
            <person name="Ohm R."/>
            <person name="Martin F."/>
            <person name="Silar P."/>
            <person name="Natvig D."/>
            <person name="Lalanne C."/>
            <person name="Gautier V."/>
            <person name="Ament-Velasquez S.L."/>
            <person name="Kruys A."/>
            <person name="Hutchinson M.I."/>
            <person name="Powell A.J."/>
            <person name="Barry K."/>
            <person name="Miller A.N."/>
            <person name="Grigoriev I.V."/>
            <person name="Debuchy R."/>
            <person name="Gladieux P."/>
            <person name="Thoren M.H."/>
            <person name="Johannesson H."/>
        </authorList>
    </citation>
    <scope>NUCLEOTIDE SEQUENCE</scope>
    <source>
        <strain evidence="7">SMH2532-1</strain>
    </source>
</reference>
<dbReference type="EMBL" id="JAULSV010000002">
    <property type="protein sequence ID" value="KAK0652823.1"/>
    <property type="molecule type" value="Genomic_DNA"/>
</dbReference>
<evidence type="ECO:0000313" key="7">
    <source>
        <dbReference type="EMBL" id="KAK0652823.1"/>
    </source>
</evidence>
<gene>
    <name evidence="7" type="ORF">B0T16DRAFT_505537</name>
</gene>
<comment type="caution">
    <text evidence="7">The sequence shown here is derived from an EMBL/GenBank/DDBJ whole genome shotgun (WGS) entry which is preliminary data.</text>
</comment>
<evidence type="ECO:0000256" key="3">
    <source>
        <dbReference type="ARBA" id="ARBA00022643"/>
    </source>
</evidence>
<dbReference type="Proteomes" id="UP001174936">
    <property type="component" value="Unassembled WGS sequence"/>
</dbReference>
<feature type="domain" description="NADH:flavin oxidoreductase/NADH oxidase N-terminal" evidence="6">
    <location>
        <begin position="10"/>
        <end position="373"/>
    </location>
</feature>
<evidence type="ECO:0000256" key="5">
    <source>
        <dbReference type="SAM" id="MobiDB-lite"/>
    </source>
</evidence>
<dbReference type="PANTHER" id="PTHR43656">
    <property type="entry name" value="BINDING OXIDOREDUCTASE, PUTATIVE (AFU_ORTHOLOGUE AFUA_2G08260)-RELATED"/>
    <property type="match status" value="1"/>
</dbReference>
<keyword evidence="8" id="KW-1185">Reference proteome</keyword>
<organism evidence="7 8">
    <name type="scientific">Cercophora newfieldiana</name>
    <dbReference type="NCBI Taxonomy" id="92897"/>
    <lineage>
        <taxon>Eukaryota</taxon>
        <taxon>Fungi</taxon>
        <taxon>Dikarya</taxon>
        <taxon>Ascomycota</taxon>
        <taxon>Pezizomycotina</taxon>
        <taxon>Sordariomycetes</taxon>
        <taxon>Sordariomycetidae</taxon>
        <taxon>Sordariales</taxon>
        <taxon>Lasiosphaeriaceae</taxon>
        <taxon>Cercophora</taxon>
    </lineage>
</organism>
<dbReference type="Gene3D" id="3.20.20.70">
    <property type="entry name" value="Aldolase class I"/>
    <property type="match status" value="1"/>
</dbReference>
<dbReference type="AlphaFoldDB" id="A0AA40CXG6"/>
<accession>A0AA40CXG6</accession>
<name>A0AA40CXG6_9PEZI</name>
<keyword evidence="4" id="KW-0560">Oxidoreductase</keyword>
<keyword evidence="2" id="KW-0285">Flavoprotein</keyword>
<evidence type="ECO:0000256" key="2">
    <source>
        <dbReference type="ARBA" id="ARBA00022630"/>
    </source>
</evidence>
<evidence type="ECO:0000313" key="8">
    <source>
        <dbReference type="Proteomes" id="UP001174936"/>
    </source>
</evidence>
<dbReference type="InterPro" id="IPR013785">
    <property type="entry name" value="Aldolase_TIM"/>
</dbReference>
<sequence length="428" mass="45289">MTSPNLQIAQPLTLPCGLTLPNRLIKASMSEEMGGPHTRLPSPSLCAVYRHWAAGHWGAVLTGAVHISPSHLSSPTSLAIDSSLPTSTTVSALSEWAVACKGPGGTTPAIIQLNHPGRQTPFLSGTRGVFEKPVAPSAVALSLGSGLIARVAGWIAFGVPRAMNQADIDQVVREFASAADLAARAGFDGVEVHAAHGYLLSQFLSGGSNVRGDRYGGSAGNRARVVAEVVKAIREATGWKGGFAVGVKVNSVDYQHGGGELEEGLEQVAVIVKAGVDFIEVSGGSYEDPTMNTGPAGGEEGQEEGRSDRTRRREAFFLEFARAIRERFPEVPLIVTGGFRSRTGMEEAVASGDCDMVGLARAAVLNPLLPETVVFNKEVKDEDAKLYVRRLKTPWWLRFLGIRAIGVGVESLWYASKIKALAKLAPAS</sequence>
<proteinExistence type="inferred from homology"/>
<dbReference type="Pfam" id="PF00724">
    <property type="entry name" value="Oxidored_FMN"/>
    <property type="match status" value="1"/>
</dbReference>
<protein>
    <recommendedName>
        <fullName evidence="6">NADH:flavin oxidoreductase/NADH oxidase N-terminal domain-containing protein</fullName>
    </recommendedName>
</protein>
<dbReference type="PANTHER" id="PTHR43656:SF2">
    <property type="entry name" value="BINDING OXIDOREDUCTASE, PUTATIVE (AFU_ORTHOLOGUE AFUA_2G08260)-RELATED"/>
    <property type="match status" value="1"/>
</dbReference>
<dbReference type="InterPro" id="IPR001155">
    <property type="entry name" value="OxRdtase_FMN_N"/>
</dbReference>
<dbReference type="InterPro" id="IPR051799">
    <property type="entry name" value="NADH_flavin_oxidoreductase"/>
</dbReference>
<evidence type="ECO:0000259" key="6">
    <source>
        <dbReference type="Pfam" id="PF00724"/>
    </source>
</evidence>
<dbReference type="GO" id="GO:0016491">
    <property type="term" value="F:oxidoreductase activity"/>
    <property type="evidence" value="ECO:0007669"/>
    <property type="project" value="UniProtKB-KW"/>
</dbReference>
<evidence type="ECO:0000256" key="4">
    <source>
        <dbReference type="ARBA" id="ARBA00023002"/>
    </source>
</evidence>
<keyword evidence="3" id="KW-0288">FMN</keyword>
<feature type="region of interest" description="Disordered" evidence="5">
    <location>
        <begin position="284"/>
        <end position="309"/>
    </location>
</feature>
<dbReference type="GO" id="GO:0010181">
    <property type="term" value="F:FMN binding"/>
    <property type="evidence" value="ECO:0007669"/>
    <property type="project" value="InterPro"/>
</dbReference>
<dbReference type="SUPFAM" id="SSF51395">
    <property type="entry name" value="FMN-linked oxidoreductases"/>
    <property type="match status" value="1"/>
</dbReference>
<evidence type="ECO:0000256" key="1">
    <source>
        <dbReference type="ARBA" id="ARBA00005979"/>
    </source>
</evidence>
<comment type="similarity">
    <text evidence="1">Belongs to the NADH:flavin oxidoreductase/NADH oxidase family.</text>
</comment>